<accession>A0ABU3ZW80</accession>
<organism evidence="1 2">
    <name type="scientific">Sphingobium naphthae</name>
    <dbReference type="NCBI Taxonomy" id="1886786"/>
    <lineage>
        <taxon>Bacteria</taxon>
        <taxon>Pseudomonadati</taxon>
        <taxon>Pseudomonadota</taxon>
        <taxon>Alphaproteobacteria</taxon>
        <taxon>Sphingomonadales</taxon>
        <taxon>Sphingomonadaceae</taxon>
        <taxon>Sphingobium</taxon>
    </lineage>
</organism>
<dbReference type="RefSeq" id="WP_317516679.1">
    <property type="nucleotide sequence ID" value="NZ_JAPTHD010000003.1"/>
</dbReference>
<evidence type="ECO:0000313" key="1">
    <source>
        <dbReference type="EMBL" id="MDV5823781.1"/>
    </source>
</evidence>
<comment type="caution">
    <text evidence="1">The sequence shown here is derived from an EMBL/GenBank/DDBJ whole genome shotgun (WGS) entry which is preliminary data.</text>
</comment>
<evidence type="ECO:0008006" key="3">
    <source>
        <dbReference type="Google" id="ProtNLM"/>
    </source>
</evidence>
<dbReference type="Proteomes" id="UP001185984">
    <property type="component" value="Unassembled WGS sequence"/>
</dbReference>
<evidence type="ECO:0000313" key="2">
    <source>
        <dbReference type="Proteomes" id="UP001185984"/>
    </source>
</evidence>
<sequence>MTPIERAARALCQFNDAAEEEGDGWKAYLPQVRAVLDAVHEPSDYMKEAGAGITRYISPDSDERAHAQDAANVWRFMIDAMKKQLP</sequence>
<name>A0ABU3ZW80_9SPHN</name>
<keyword evidence="2" id="KW-1185">Reference proteome</keyword>
<dbReference type="EMBL" id="JAPTHD010000003">
    <property type="protein sequence ID" value="MDV5823781.1"/>
    <property type="molecule type" value="Genomic_DNA"/>
</dbReference>
<proteinExistence type="predicted"/>
<protein>
    <recommendedName>
        <fullName evidence="3">TipAS antibiotic-recognition domain-containing protein</fullName>
    </recommendedName>
</protein>
<gene>
    <name evidence="1" type="ORF">O0R41_09260</name>
</gene>
<reference evidence="2" key="1">
    <citation type="journal article" date="2022" name="J Environ Chem Eng">
        <title>Biodegradation of petroleum oil using a constructed nonpathogenic and heavy metal-tolerant bacterial consortium isolated from marine sponges.</title>
        <authorList>
            <person name="Dechsakulwatana C."/>
            <person name="Rungsihiranrut A."/>
            <person name="Muangchinda C."/>
            <person name="Ningthoujam R."/>
            <person name="Klankeo P."/>
            <person name="Pinyakong O."/>
        </authorList>
    </citation>
    <scope>NUCLEOTIDE SEQUENCE [LARGE SCALE GENOMIC DNA]</scope>
    <source>
        <strain evidence="2">MO2-4</strain>
    </source>
</reference>